<protein>
    <recommendedName>
        <fullName evidence="3">Zn(2)-C6 fungal-type domain-containing protein</fullName>
    </recommendedName>
</protein>
<gene>
    <name evidence="4" type="ORF">OIDMADRAFT_172902</name>
</gene>
<accession>A0A0C3GV85</accession>
<dbReference type="PANTHER" id="PTHR31644">
    <property type="entry name" value="TRANSCRIPTIONAL ACTIVATOR ARO80-RELATED"/>
    <property type="match status" value="1"/>
</dbReference>
<organism evidence="4 5">
    <name type="scientific">Oidiodendron maius (strain Zn)</name>
    <dbReference type="NCBI Taxonomy" id="913774"/>
    <lineage>
        <taxon>Eukaryota</taxon>
        <taxon>Fungi</taxon>
        <taxon>Dikarya</taxon>
        <taxon>Ascomycota</taxon>
        <taxon>Pezizomycotina</taxon>
        <taxon>Leotiomycetes</taxon>
        <taxon>Leotiomycetes incertae sedis</taxon>
        <taxon>Myxotrichaceae</taxon>
        <taxon>Oidiodendron</taxon>
    </lineage>
</organism>
<dbReference type="AlphaFoldDB" id="A0A0C3GV85"/>
<keyword evidence="5" id="KW-1185">Reference proteome</keyword>
<feature type="region of interest" description="Disordered" evidence="2">
    <location>
        <begin position="60"/>
        <end position="83"/>
    </location>
</feature>
<dbReference type="PROSITE" id="PS50048">
    <property type="entry name" value="ZN2_CY6_FUNGAL_2"/>
    <property type="match status" value="1"/>
</dbReference>
<reference evidence="4 5" key="1">
    <citation type="submission" date="2014-04" db="EMBL/GenBank/DDBJ databases">
        <authorList>
            <consortium name="DOE Joint Genome Institute"/>
            <person name="Kuo A."/>
            <person name="Martino E."/>
            <person name="Perotto S."/>
            <person name="Kohler A."/>
            <person name="Nagy L.G."/>
            <person name="Floudas D."/>
            <person name="Copeland A."/>
            <person name="Barry K.W."/>
            <person name="Cichocki N."/>
            <person name="Veneault-Fourrey C."/>
            <person name="LaButti K."/>
            <person name="Lindquist E.A."/>
            <person name="Lipzen A."/>
            <person name="Lundell T."/>
            <person name="Morin E."/>
            <person name="Murat C."/>
            <person name="Sun H."/>
            <person name="Tunlid A."/>
            <person name="Henrissat B."/>
            <person name="Grigoriev I.V."/>
            <person name="Hibbett D.S."/>
            <person name="Martin F."/>
            <person name="Nordberg H.P."/>
            <person name="Cantor M.N."/>
            <person name="Hua S.X."/>
        </authorList>
    </citation>
    <scope>NUCLEOTIDE SEQUENCE [LARGE SCALE GENOMIC DNA]</scope>
    <source>
        <strain evidence="4 5">Zn</strain>
    </source>
</reference>
<keyword evidence="1" id="KW-0539">Nucleus</keyword>
<dbReference type="InterPro" id="IPR036864">
    <property type="entry name" value="Zn2-C6_fun-type_DNA-bd_sf"/>
</dbReference>
<evidence type="ECO:0000256" key="1">
    <source>
        <dbReference type="ARBA" id="ARBA00023242"/>
    </source>
</evidence>
<evidence type="ECO:0000313" key="4">
    <source>
        <dbReference type="EMBL" id="KIM94206.1"/>
    </source>
</evidence>
<dbReference type="STRING" id="913774.A0A0C3GV85"/>
<dbReference type="Gene3D" id="4.10.240.10">
    <property type="entry name" value="Zn(2)-C6 fungal-type DNA-binding domain"/>
    <property type="match status" value="1"/>
</dbReference>
<dbReference type="InParanoid" id="A0A0C3GV85"/>
<dbReference type="OrthoDB" id="2262349at2759"/>
<dbReference type="Proteomes" id="UP000054321">
    <property type="component" value="Unassembled WGS sequence"/>
</dbReference>
<dbReference type="PROSITE" id="PS00463">
    <property type="entry name" value="ZN2_CY6_FUNGAL_1"/>
    <property type="match status" value="1"/>
</dbReference>
<dbReference type="EMBL" id="KN832891">
    <property type="protein sequence ID" value="KIM94206.1"/>
    <property type="molecule type" value="Genomic_DNA"/>
</dbReference>
<dbReference type="HOGENOM" id="CLU_007201_2_0_1"/>
<dbReference type="GO" id="GO:0000981">
    <property type="term" value="F:DNA-binding transcription factor activity, RNA polymerase II-specific"/>
    <property type="evidence" value="ECO:0007669"/>
    <property type="project" value="InterPro"/>
</dbReference>
<sequence length="744" mass="84180">MVFSGSSRRRKSYQACEGCRKRKAKCELDDGDGAIATSCIKCRRERRKCVFSAERSVASSKLRRSRATDSGTDTEAFSANNHPERTLTSQNINTGGRTPEECMDVMIHTEVRNQNDTLDLLFDAALYDKAAHTTTTDTVTMDTHVSPQSSYTSSPPSMPPTNIGSEWFMVRNPLSCPPEQVLDAWRTCPLVKRKWLSAQEAVSYVDLFFAHLAPMSTILDNYFANHQNHQELITKEPILCCTILAISSRYHFLAGVASLSRGFLLHERLWEYCQSLMQTAIWGQDPMMIEADQVVSVIDSIFLLTEWHPRSSLSGSFWSRHSTMCWREEDPPPKKSSIIAVPSDWFERVVEPARLADRMSWMLLGSAVALAHSIDLVRISSDGDNSTSAPSNSPGRQPRRFLRRCQRARRLLFIYISQLSSRIGCSISNIPFHSAMHDAIHGPAQSAEPEWDDFMSYWIDLTRLLRSASEILFSSKQNGDMRFRNAQYVELRDHFLLLLQQWFEKQPDITGLESQKDLLLAEYNYVRIYINSITLQAISKRTTESTNSSYRYKYEINAQESNSLREIIESCKSIFHIVIGLQDSGRLKYIPNRFNVRIASAAMYFIKALAFGIRSSELNSCLELLDRSLKALRLSSVDDIHLSAHYATLLEHHMQSLRSRFVPVPNLSTSDISRAPMSFNPFPISPGLANLSTAAIVDNIGDVDGWMVLPFDPSVEEPFEQGIAANLWGLDVTTSPVSFWDSLP</sequence>
<reference evidence="5" key="2">
    <citation type="submission" date="2015-01" db="EMBL/GenBank/DDBJ databases">
        <title>Evolutionary Origins and Diversification of the Mycorrhizal Mutualists.</title>
        <authorList>
            <consortium name="DOE Joint Genome Institute"/>
            <consortium name="Mycorrhizal Genomics Consortium"/>
            <person name="Kohler A."/>
            <person name="Kuo A."/>
            <person name="Nagy L.G."/>
            <person name="Floudas D."/>
            <person name="Copeland A."/>
            <person name="Barry K.W."/>
            <person name="Cichocki N."/>
            <person name="Veneault-Fourrey C."/>
            <person name="LaButti K."/>
            <person name="Lindquist E.A."/>
            <person name="Lipzen A."/>
            <person name="Lundell T."/>
            <person name="Morin E."/>
            <person name="Murat C."/>
            <person name="Riley R."/>
            <person name="Ohm R."/>
            <person name="Sun H."/>
            <person name="Tunlid A."/>
            <person name="Henrissat B."/>
            <person name="Grigoriev I.V."/>
            <person name="Hibbett D.S."/>
            <person name="Martin F."/>
        </authorList>
    </citation>
    <scope>NUCLEOTIDE SEQUENCE [LARGE SCALE GENOMIC DNA]</scope>
    <source>
        <strain evidence="5">Zn</strain>
    </source>
</reference>
<name>A0A0C3GV85_OIDMZ</name>
<dbReference type="PANTHER" id="PTHR31644:SF4">
    <property type="entry name" value="ZN(II)2CYS6 TRANSCRIPTION FACTOR (EUROFUNG)"/>
    <property type="match status" value="1"/>
</dbReference>
<feature type="domain" description="Zn(2)-C6 fungal-type" evidence="3">
    <location>
        <begin position="15"/>
        <end position="51"/>
    </location>
</feature>
<dbReference type="CDD" id="cd12148">
    <property type="entry name" value="fungal_TF_MHR"/>
    <property type="match status" value="1"/>
</dbReference>
<dbReference type="CDD" id="cd00067">
    <property type="entry name" value="GAL4"/>
    <property type="match status" value="1"/>
</dbReference>
<dbReference type="InterPro" id="IPR052780">
    <property type="entry name" value="AAA_Catabolism_Regulators"/>
</dbReference>
<dbReference type="FunCoup" id="A0A0C3GV85">
    <property type="interactions" value="330"/>
</dbReference>
<evidence type="ECO:0000259" key="3">
    <source>
        <dbReference type="PROSITE" id="PS50048"/>
    </source>
</evidence>
<dbReference type="GO" id="GO:0008270">
    <property type="term" value="F:zinc ion binding"/>
    <property type="evidence" value="ECO:0007669"/>
    <property type="project" value="InterPro"/>
</dbReference>
<dbReference type="GO" id="GO:0005634">
    <property type="term" value="C:nucleus"/>
    <property type="evidence" value="ECO:0007669"/>
    <property type="project" value="TreeGrafter"/>
</dbReference>
<proteinExistence type="predicted"/>
<feature type="compositionally biased region" description="Polar residues" evidence="2">
    <location>
        <begin position="68"/>
        <end position="83"/>
    </location>
</feature>
<evidence type="ECO:0000256" key="2">
    <source>
        <dbReference type="SAM" id="MobiDB-lite"/>
    </source>
</evidence>
<evidence type="ECO:0000313" key="5">
    <source>
        <dbReference type="Proteomes" id="UP000054321"/>
    </source>
</evidence>
<dbReference type="InterPro" id="IPR001138">
    <property type="entry name" value="Zn2Cys6_DnaBD"/>
</dbReference>
<dbReference type="SUPFAM" id="SSF57701">
    <property type="entry name" value="Zn2/Cys6 DNA-binding domain"/>
    <property type="match status" value="1"/>
</dbReference>